<evidence type="ECO:0000256" key="1">
    <source>
        <dbReference type="SAM" id="MobiDB-lite"/>
    </source>
</evidence>
<sequence>MVELAAAEDVTLLCFIDAAPSHTIENFVPFSGKQRTSQIVEIKSPVLRNHVPFSTASEADTAENSVALVPGRRHSSFFGWFDSEDAFRRESIPAGVNPILQRIFEWVDAVEAHHGAEGGGGEGDSEGGEGEGDEDRARNLSRVPVRDDTMLLALCDDCRRRCERQGHVVLREERQDARDLYITVREEPWAASAVYGYRVARARGLLWFQYEFAEYRIALSFEDSLYIAWRCFADFERLMATVVPMCLPNSMEAWGRVKNARGASDGPFPNLTDPFLARRARAIERLLAHLLQEIPDISVLIDFVQAPQWACRRHRSYF</sequence>
<proteinExistence type="predicted"/>
<dbReference type="EMBL" id="JAFCMP010000501">
    <property type="protein sequence ID" value="KAG5179059.1"/>
    <property type="molecule type" value="Genomic_DNA"/>
</dbReference>
<comment type="caution">
    <text evidence="2">The sequence shown here is derived from an EMBL/GenBank/DDBJ whole genome shotgun (WGS) entry which is preliminary data.</text>
</comment>
<name>A0A835YXQ3_9STRA</name>
<dbReference type="AlphaFoldDB" id="A0A835YXQ3"/>
<organism evidence="2 3">
    <name type="scientific">Tribonema minus</name>
    <dbReference type="NCBI Taxonomy" id="303371"/>
    <lineage>
        <taxon>Eukaryota</taxon>
        <taxon>Sar</taxon>
        <taxon>Stramenopiles</taxon>
        <taxon>Ochrophyta</taxon>
        <taxon>PX clade</taxon>
        <taxon>Xanthophyceae</taxon>
        <taxon>Tribonematales</taxon>
        <taxon>Tribonemataceae</taxon>
        <taxon>Tribonema</taxon>
    </lineage>
</organism>
<protein>
    <recommendedName>
        <fullName evidence="4">PX domain-containing protein</fullName>
    </recommendedName>
</protein>
<evidence type="ECO:0000313" key="3">
    <source>
        <dbReference type="Proteomes" id="UP000664859"/>
    </source>
</evidence>
<gene>
    <name evidence="2" type="ORF">JKP88DRAFT_327718</name>
</gene>
<accession>A0A835YXQ3</accession>
<reference evidence="2" key="1">
    <citation type="submission" date="2021-02" db="EMBL/GenBank/DDBJ databases">
        <title>First Annotated Genome of the Yellow-green Alga Tribonema minus.</title>
        <authorList>
            <person name="Mahan K.M."/>
        </authorList>
    </citation>
    <scope>NUCLEOTIDE SEQUENCE</scope>
    <source>
        <strain evidence="2">UTEX B ZZ1240</strain>
    </source>
</reference>
<feature type="region of interest" description="Disordered" evidence="1">
    <location>
        <begin position="114"/>
        <end position="139"/>
    </location>
</feature>
<feature type="compositionally biased region" description="Acidic residues" evidence="1">
    <location>
        <begin position="123"/>
        <end position="134"/>
    </location>
</feature>
<evidence type="ECO:0000313" key="2">
    <source>
        <dbReference type="EMBL" id="KAG5179059.1"/>
    </source>
</evidence>
<keyword evidence="3" id="KW-1185">Reference proteome</keyword>
<dbReference type="Proteomes" id="UP000664859">
    <property type="component" value="Unassembled WGS sequence"/>
</dbReference>
<evidence type="ECO:0008006" key="4">
    <source>
        <dbReference type="Google" id="ProtNLM"/>
    </source>
</evidence>